<gene>
    <name evidence="1" type="ORF">ARMOST_08278</name>
</gene>
<reference evidence="2" key="1">
    <citation type="journal article" date="2017" name="Nat. Ecol. Evol.">
        <title>Genome expansion and lineage-specific genetic innovations in the forest pathogenic fungi Armillaria.</title>
        <authorList>
            <person name="Sipos G."/>
            <person name="Prasanna A.N."/>
            <person name="Walter M.C."/>
            <person name="O'Connor E."/>
            <person name="Balint B."/>
            <person name="Krizsan K."/>
            <person name="Kiss B."/>
            <person name="Hess J."/>
            <person name="Varga T."/>
            <person name="Slot J."/>
            <person name="Riley R."/>
            <person name="Boka B."/>
            <person name="Rigling D."/>
            <person name="Barry K."/>
            <person name="Lee J."/>
            <person name="Mihaltcheva S."/>
            <person name="LaButti K."/>
            <person name="Lipzen A."/>
            <person name="Waldron R."/>
            <person name="Moloney N.M."/>
            <person name="Sperisen C."/>
            <person name="Kredics L."/>
            <person name="Vagvoelgyi C."/>
            <person name="Patrignani A."/>
            <person name="Fitzpatrick D."/>
            <person name="Nagy I."/>
            <person name="Doyle S."/>
            <person name="Anderson J.B."/>
            <person name="Grigoriev I.V."/>
            <person name="Gueldener U."/>
            <person name="Muensterkoetter M."/>
            <person name="Nagy L.G."/>
        </authorList>
    </citation>
    <scope>NUCLEOTIDE SEQUENCE [LARGE SCALE GENOMIC DNA]</scope>
    <source>
        <strain evidence="2">C18/9</strain>
    </source>
</reference>
<evidence type="ECO:0000313" key="1">
    <source>
        <dbReference type="EMBL" id="SJL04907.1"/>
    </source>
</evidence>
<keyword evidence="2" id="KW-1185">Reference proteome</keyword>
<dbReference type="OrthoDB" id="2992378at2759"/>
<protein>
    <submittedName>
        <fullName evidence="1">Uncharacterized protein</fullName>
    </submittedName>
</protein>
<name>A0A284R859_ARMOS</name>
<dbReference type="Proteomes" id="UP000219338">
    <property type="component" value="Unassembled WGS sequence"/>
</dbReference>
<proteinExistence type="predicted"/>
<dbReference type="EMBL" id="FUEG01000005">
    <property type="protein sequence ID" value="SJL04907.1"/>
    <property type="molecule type" value="Genomic_DNA"/>
</dbReference>
<accession>A0A284R859</accession>
<sequence>MQTQDLISELVIGNTTFWQTEAFQQMRQGFHQAFNEMLPELTIPRAFTGASCGPLNAVAYVYDCEPRTPTEIFDYISFESPPCHPDFPSLCDNFQTELFSFLSEDIERSKALLYVMSGSKNLPRWDSTFILRVSVASYIMDFRQTNGPFQFEFNILPLVGSIFVHACLKRTEISWDSVTDVILAGNHEAIAPKAWLEAMFTGAAGYNMFTYYPLCIMPFTYMHATVQPSYCAL</sequence>
<organism evidence="1 2">
    <name type="scientific">Armillaria ostoyae</name>
    <name type="common">Armillaria root rot fungus</name>
    <dbReference type="NCBI Taxonomy" id="47428"/>
    <lineage>
        <taxon>Eukaryota</taxon>
        <taxon>Fungi</taxon>
        <taxon>Dikarya</taxon>
        <taxon>Basidiomycota</taxon>
        <taxon>Agaricomycotina</taxon>
        <taxon>Agaricomycetes</taxon>
        <taxon>Agaricomycetidae</taxon>
        <taxon>Agaricales</taxon>
        <taxon>Marasmiineae</taxon>
        <taxon>Physalacriaceae</taxon>
        <taxon>Armillaria</taxon>
    </lineage>
</organism>
<dbReference type="AlphaFoldDB" id="A0A284R859"/>
<evidence type="ECO:0000313" key="2">
    <source>
        <dbReference type="Proteomes" id="UP000219338"/>
    </source>
</evidence>